<evidence type="ECO:0000256" key="2">
    <source>
        <dbReference type="ARBA" id="ARBA00005954"/>
    </source>
</evidence>
<gene>
    <name evidence="9" type="ORF">DL89DRAFT_254400</name>
</gene>
<evidence type="ECO:0000256" key="5">
    <source>
        <dbReference type="ARBA" id="ARBA00023187"/>
    </source>
</evidence>
<dbReference type="InterPro" id="IPR013170">
    <property type="entry name" value="mRNA_splic_Cwf21_dom"/>
</dbReference>
<dbReference type="OrthoDB" id="10267305at2759"/>
<dbReference type="InterPro" id="IPR051372">
    <property type="entry name" value="CWC21"/>
</dbReference>
<keyword evidence="6" id="KW-0539">Nucleus</keyword>
<dbReference type="GO" id="GO:0005681">
    <property type="term" value="C:spliceosomal complex"/>
    <property type="evidence" value="ECO:0007669"/>
    <property type="project" value="UniProtKB-KW"/>
</dbReference>
<feature type="domain" description="CWF21" evidence="8">
    <location>
        <begin position="50"/>
        <end position="95"/>
    </location>
</feature>
<evidence type="ECO:0000256" key="7">
    <source>
        <dbReference type="SAM" id="MobiDB-lite"/>
    </source>
</evidence>
<evidence type="ECO:0000256" key="3">
    <source>
        <dbReference type="ARBA" id="ARBA00022664"/>
    </source>
</evidence>
<dbReference type="SMART" id="SM01115">
    <property type="entry name" value="cwf21"/>
    <property type="match status" value="1"/>
</dbReference>
<dbReference type="AlphaFoldDB" id="A0A1Y1WMQ6"/>
<sequence>MYNGIGLTTPRGTGTSGHVVRNASALKPSQKHRRIERKERAPKPVDPSILEHERKRQVEIKCLFLQDELEEQGLEEAEVERRVGVLRQQLLSNLETASLPEAKLRSFETQRVRERKEKENERFARAMRIDKEHVEGEAFDPGAG</sequence>
<dbReference type="PANTHER" id="PTHR36562:SF5">
    <property type="entry name" value="SERINE_ARGININE REPETITIVE MATRIX 2"/>
    <property type="match status" value="1"/>
</dbReference>
<dbReference type="STRING" id="61395.A0A1Y1WMQ6"/>
<organism evidence="9 10">
    <name type="scientific">Linderina pennispora</name>
    <dbReference type="NCBI Taxonomy" id="61395"/>
    <lineage>
        <taxon>Eukaryota</taxon>
        <taxon>Fungi</taxon>
        <taxon>Fungi incertae sedis</taxon>
        <taxon>Zoopagomycota</taxon>
        <taxon>Kickxellomycotina</taxon>
        <taxon>Kickxellomycetes</taxon>
        <taxon>Kickxellales</taxon>
        <taxon>Kickxellaceae</taxon>
        <taxon>Linderina</taxon>
    </lineage>
</organism>
<feature type="compositionally biased region" description="Basic and acidic residues" evidence="7">
    <location>
        <begin position="36"/>
        <end position="50"/>
    </location>
</feature>
<comment type="subcellular location">
    <subcellularLocation>
        <location evidence="1">Nucleus</location>
    </subcellularLocation>
</comment>
<keyword evidence="4" id="KW-0747">Spliceosome</keyword>
<accession>A0A1Y1WMQ6</accession>
<evidence type="ECO:0000256" key="6">
    <source>
        <dbReference type="ARBA" id="ARBA00023242"/>
    </source>
</evidence>
<evidence type="ECO:0000313" key="9">
    <source>
        <dbReference type="EMBL" id="ORX74588.1"/>
    </source>
</evidence>
<comment type="caution">
    <text evidence="9">The sequence shown here is derived from an EMBL/GenBank/DDBJ whole genome shotgun (WGS) entry which is preliminary data.</text>
</comment>
<dbReference type="GO" id="GO:0008380">
    <property type="term" value="P:RNA splicing"/>
    <property type="evidence" value="ECO:0007669"/>
    <property type="project" value="UniProtKB-KW"/>
</dbReference>
<protein>
    <submittedName>
        <fullName evidence="9">Cwf21-domain-containing protein</fullName>
    </submittedName>
</protein>
<keyword evidence="5" id="KW-0508">mRNA splicing</keyword>
<dbReference type="RefSeq" id="XP_040747799.1">
    <property type="nucleotide sequence ID" value="XM_040885271.1"/>
</dbReference>
<dbReference type="GO" id="GO:0006397">
    <property type="term" value="P:mRNA processing"/>
    <property type="evidence" value="ECO:0007669"/>
    <property type="project" value="UniProtKB-KW"/>
</dbReference>
<dbReference type="EMBL" id="MCFD01000001">
    <property type="protein sequence ID" value="ORX74588.1"/>
    <property type="molecule type" value="Genomic_DNA"/>
</dbReference>
<dbReference type="GeneID" id="63801919"/>
<proteinExistence type="inferred from homology"/>
<comment type="similarity">
    <text evidence="2">Belongs to the CWC21 family.</text>
</comment>
<keyword evidence="10" id="KW-1185">Reference proteome</keyword>
<keyword evidence="3" id="KW-0507">mRNA processing</keyword>
<evidence type="ECO:0000256" key="4">
    <source>
        <dbReference type="ARBA" id="ARBA00022728"/>
    </source>
</evidence>
<evidence type="ECO:0000313" key="10">
    <source>
        <dbReference type="Proteomes" id="UP000193922"/>
    </source>
</evidence>
<evidence type="ECO:0000256" key="1">
    <source>
        <dbReference type="ARBA" id="ARBA00004123"/>
    </source>
</evidence>
<reference evidence="9 10" key="1">
    <citation type="submission" date="2016-07" db="EMBL/GenBank/DDBJ databases">
        <title>Pervasive Adenine N6-methylation of Active Genes in Fungi.</title>
        <authorList>
            <consortium name="DOE Joint Genome Institute"/>
            <person name="Mondo S.J."/>
            <person name="Dannebaum R.O."/>
            <person name="Kuo R.C."/>
            <person name="Labutti K."/>
            <person name="Haridas S."/>
            <person name="Kuo A."/>
            <person name="Salamov A."/>
            <person name="Ahrendt S.R."/>
            <person name="Lipzen A."/>
            <person name="Sullivan W."/>
            <person name="Andreopoulos W.B."/>
            <person name="Clum A."/>
            <person name="Lindquist E."/>
            <person name="Daum C."/>
            <person name="Ramamoorthy G.K."/>
            <person name="Gryganskyi A."/>
            <person name="Culley D."/>
            <person name="Magnuson J.K."/>
            <person name="James T.Y."/>
            <person name="O'Malley M.A."/>
            <person name="Stajich J.E."/>
            <person name="Spatafora J.W."/>
            <person name="Visel A."/>
            <person name="Grigoriev I.V."/>
        </authorList>
    </citation>
    <scope>NUCLEOTIDE SEQUENCE [LARGE SCALE GENOMIC DNA]</scope>
    <source>
        <strain evidence="9 10">ATCC 12442</strain>
    </source>
</reference>
<dbReference type="Pfam" id="PF08312">
    <property type="entry name" value="cwf21"/>
    <property type="match status" value="1"/>
</dbReference>
<dbReference type="Gene3D" id="6.10.140.420">
    <property type="match status" value="1"/>
</dbReference>
<dbReference type="Proteomes" id="UP000193922">
    <property type="component" value="Unassembled WGS sequence"/>
</dbReference>
<dbReference type="CDD" id="cd21372">
    <property type="entry name" value="cwf21_CWC21-like"/>
    <property type="match status" value="1"/>
</dbReference>
<dbReference type="PANTHER" id="PTHR36562">
    <property type="entry name" value="SERINE/ARGININE REPETITIVE MATRIX 2"/>
    <property type="match status" value="1"/>
</dbReference>
<evidence type="ECO:0000259" key="8">
    <source>
        <dbReference type="SMART" id="SM01115"/>
    </source>
</evidence>
<name>A0A1Y1WMQ6_9FUNG</name>
<feature type="region of interest" description="Disordered" evidence="7">
    <location>
        <begin position="1"/>
        <end position="50"/>
    </location>
</feature>